<dbReference type="Proteomes" id="UP000295696">
    <property type="component" value="Unassembled WGS sequence"/>
</dbReference>
<dbReference type="AlphaFoldDB" id="A0A4R3JES7"/>
<protein>
    <recommendedName>
        <fullName evidence="3">DNA recombination-mediator protein A</fullName>
    </recommendedName>
</protein>
<evidence type="ECO:0008006" key="3">
    <source>
        <dbReference type="Google" id="ProtNLM"/>
    </source>
</evidence>
<dbReference type="RefSeq" id="WP_132244407.1">
    <property type="nucleotide sequence ID" value="NZ_SLZU01000005.1"/>
</dbReference>
<dbReference type="Gene3D" id="3.40.50.450">
    <property type="match status" value="1"/>
</dbReference>
<evidence type="ECO:0000313" key="1">
    <source>
        <dbReference type="EMBL" id="TCS64578.1"/>
    </source>
</evidence>
<organism evidence="1 2">
    <name type="scientific">Primorskyibacter sedentarius</name>
    <dbReference type="NCBI Taxonomy" id="745311"/>
    <lineage>
        <taxon>Bacteria</taxon>
        <taxon>Pseudomonadati</taxon>
        <taxon>Pseudomonadota</taxon>
        <taxon>Alphaproteobacteria</taxon>
        <taxon>Rhodobacterales</taxon>
        <taxon>Roseobacteraceae</taxon>
        <taxon>Primorskyibacter</taxon>
    </lineage>
</organism>
<proteinExistence type="predicted"/>
<dbReference type="EMBL" id="SLZU01000005">
    <property type="protein sequence ID" value="TCS64578.1"/>
    <property type="molecule type" value="Genomic_DNA"/>
</dbReference>
<name>A0A4R3JES7_9RHOB</name>
<evidence type="ECO:0000313" key="2">
    <source>
        <dbReference type="Proteomes" id="UP000295696"/>
    </source>
</evidence>
<comment type="caution">
    <text evidence="1">The sequence shown here is derived from an EMBL/GenBank/DDBJ whole genome shotgun (WGS) entry which is preliminary data.</text>
</comment>
<gene>
    <name evidence="1" type="ORF">EDD52_105139</name>
</gene>
<reference evidence="1 2" key="1">
    <citation type="submission" date="2019-03" db="EMBL/GenBank/DDBJ databases">
        <title>Genomic Encyclopedia of Type Strains, Phase IV (KMG-IV): sequencing the most valuable type-strain genomes for metagenomic binning, comparative biology and taxonomic classification.</title>
        <authorList>
            <person name="Goeker M."/>
        </authorList>
    </citation>
    <scope>NUCLEOTIDE SEQUENCE [LARGE SCALE GENOMIC DNA]</scope>
    <source>
        <strain evidence="1 2">DSM 104836</strain>
    </source>
</reference>
<keyword evidence="2" id="KW-1185">Reference proteome</keyword>
<accession>A0A4R3JES7</accession>
<sequence length="188" mass="20489">MPKVVLFSGHMIDAPDRAVPRFPASKEAAARSAISATLFDWQIGQGDICICGGARGGDILFAEECLKLGADLRLYLPLEQEAFLDASVRLPVSCHADWEARFKRLLDQAEVSWPAPAQSDENPFALNNRRMIHAARAEARNGPLDLLLLWNGEGGDGEGGTADLARQVRDIAQHVEIIDPAELHPDIT</sequence>
<dbReference type="OrthoDB" id="5180013at2"/>